<protein>
    <submittedName>
        <fullName evidence="4">Transporter</fullName>
    </submittedName>
</protein>
<feature type="compositionally biased region" description="Low complexity" evidence="2">
    <location>
        <begin position="201"/>
        <end position="212"/>
    </location>
</feature>
<dbReference type="PANTHER" id="PTHR32097">
    <property type="entry name" value="CAMP-BINDING PROTEIN 1-RELATED"/>
    <property type="match status" value="1"/>
</dbReference>
<proteinExistence type="inferred from homology"/>
<dbReference type="CDD" id="cd06974">
    <property type="entry name" value="TerD_like"/>
    <property type="match status" value="1"/>
</dbReference>
<dbReference type="InterPro" id="IPR003325">
    <property type="entry name" value="TerD"/>
</dbReference>
<keyword evidence="5" id="KW-1185">Reference proteome</keyword>
<evidence type="ECO:0000313" key="4">
    <source>
        <dbReference type="EMBL" id="KIA66471.1"/>
    </source>
</evidence>
<sequence>MKASPRSIRARRCRTSAGSCSTVEFGSADSKADNVIPLKAGQNVPLTGDIVRFGAHAEAALDVSALVVAENLKVFSSDDFVFYNQPATAGVALADAEVTVTLAEVRADAKAVLLVVSADPAVPARPGGLGTVTATLSENGSATAEFVVAPAAGEAALICLEVYRRGPEWRLRAVGQGYAGGLAVLLTAHGVDVEDEPADPAAQTGSAAQTGGVPQPADVSRSGPVAHTMAGPMASEARSVTAAPTEVGHGLERLWMIFEDAARSAAALVSARDYAAKRLDHELSAAVSDPATRNTPAADAARRAAQQRNDELIATAERNHQRDSEQLVRELADADLMLPPALASWDAPAWDKPVAPSDGIRLGELYAQERGALRVPYCVPVPLNRPLWIDTESSQAVAPVVGALLARLLTAAPDRRTVVDIIDLTGAFTSFTEPLAPVLNGPPITDHTEISARLQELVQAAELAELAFTSGMGSPPSEHRILIAADFPHGYQSSDAQRIGSLIMRGDLIGLSTVIVGSDESDSTDTTVAMLSQSCRHLPTVAGTPLFDPWTGSPWQLDLDLLSQEPERLARYLRTH</sequence>
<evidence type="ECO:0000259" key="3">
    <source>
        <dbReference type="Pfam" id="PF02342"/>
    </source>
</evidence>
<accession>A0ABR4ZM31</accession>
<feature type="region of interest" description="Disordered" evidence="2">
    <location>
        <begin position="195"/>
        <end position="241"/>
    </location>
</feature>
<dbReference type="InterPro" id="IPR051324">
    <property type="entry name" value="Stress/Tellurium_Resist"/>
</dbReference>
<evidence type="ECO:0000256" key="2">
    <source>
        <dbReference type="SAM" id="MobiDB-lite"/>
    </source>
</evidence>
<comment type="caution">
    <text evidence="4">The sequence shown here is derived from an EMBL/GenBank/DDBJ whole genome shotgun (WGS) entry which is preliminary data.</text>
</comment>
<dbReference type="Gene3D" id="2.60.60.30">
    <property type="entry name" value="sav2460 like domains"/>
    <property type="match status" value="1"/>
</dbReference>
<organism evidence="4 5">
    <name type="scientific">Nocardia vulneris</name>
    <dbReference type="NCBI Taxonomy" id="1141657"/>
    <lineage>
        <taxon>Bacteria</taxon>
        <taxon>Bacillati</taxon>
        <taxon>Actinomycetota</taxon>
        <taxon>Actinomycetes</taxon>
        <taxon>Mycobacteriales</taxon>
        <taxon>Nocardiaceae</taxon>
        <taxon>Nocardia</taxon>
    </lineage>
</organism>
<feature type="domain" description="TerD" evidence="3">
    <location>
        <begin position="56"/>
        <end position="188"/>
    </location>
</feature>
<name>A0ABR4ZM31_9NOCA</name>
<reference evidence="4 5" key="1">
    <citation type="journal article" date="2014" name="Int. J. Syst. Evol. Microbiol.">
        <title>Nocardia vulneris sp. nov., isolated from wounds of human patients in North America.</title>
        <authorList>
            <person name="Lasker B.A."/>
            <person name="Bell M."/>
            <person name="Klenk H.P."/>
            <person name="Sproer C."/>
            <person name="Schumann C."/>
            <person name="Schumann P."/>
            <person name="Brown J.M."/>
        </authorList>
    </citation>
    <scope>NUCLEOTIDE SEQUENCE [LARGE SCALE GENOMIC DNA]</scope>
    <source>
        <strain evidence="4 5">W9851</strain>
    </source>
</reference>
<comment type="similarity">
    <text evidence="1">Belongs to the CAPAB/TerDEXZ family.</text>
</comment>
<evidence type="ECO:0000313" key="5">
    <source>
        <dbReference type="Proteomes" id="UP000031364"/>
    </source>
</evidence>
<dbReference type="PANTHER" id="PTHR32097:SF4">
    <property type="entry name" value="GENERAL STRESS PROTEIN 16U"/>
    <property type="match status" value="1"/>
</dbReference>
<dbReference type="EMBL" id="JNFP01000002">
    <property type="protein sequence ID" value="KIA66471.1"/>
    <property type="molecule type" value="Genomic_DNA"/>
</dbReference>
<dbReference type="Pfam" id="PF02342">
    <property type="entry name" value="TerD"/>
    <property type="match status" value="1"/>
</dbReference>
<gene>
    <name evidence="4" type="ORF">FG87_02495</name>
</gene>
<evidence type="ECO:0000256" key="1">
    <source>
        <dbReference type="ARBA" id="ARBA00008775"/>
    </source>
</evidence>
<dbReference type="Proteomes" id="UP000031364">
    <property type="component" value="Unassembled WGS sequence"/>
</dbReference>